<gene>
    <name evidence="1" type="ORF">SIID45300_02885</name>
</gene>
<sequence>MKNCWEKNQCGREPGGSKEAKLGTCPVATFEMADGFLGGKNGGRACIFIVGSLAPAERLNTCASLVKQSKRDCHQCAFFVELKKKYKKAFNLEVFNRYIENSATMTLA</sequence>
<organism evidence="1 2">
    <name type="scientific">Candidatus Magnetaquiglobus chichijimensis</name>
    <dbReference type="NCBI Taxonomy" id="3141448"/>
    <lineage>
        <taxon>Bacteria</taxon>
        <taxon>Pseudomonadati</taxon>
        <taxon>Pseudomonadota</taxon>
        <taxon>Magnetococcia</taxon>
        <taxon>Magnetococcales</taxon>
        <taxon>Candidatus Magnetaquicoccaceae</taxon>
        <taxon>Candidatus Magnetaquiglobus</taxon>
    </lineage>
</organism>
<dbReference type="Proteomes" id="UP001628193">
    <property type="component" value="Unassembled WGS sequence"/>
</dbReference>
<proteinExistence type="predicted"/>
<dbReference type="NCBIfam" id="NF045718">
    <property type="entry name" value="two_CW_domain"/>
    <property type="match status" value="1"/>
</dbReference>
<keyword evidence="2" id="KW-1185">Reference proteome</keyword>
<protein>
    <submittedName>
        <fullName evidence="1">Uncharacterized protein</fullName>
    </submittedName>
</protein>
<evidence type="ECO:0000313" key="2">
    <source>
        <dbReference type="Proteomes" id="UP001628193"/>
    </source>
</evidence>
<accession>A0ABQ0CCD4</accession>
<evidence type="ECO:0000313" key="1">
    <source>
        <dbReference type="EMBL" id="GAB0058534.1"/>
    </source>
</evidence>
<comment type="caution">
    <text evidence="1">The sequence shown here is derived from an EMBL/GenBank/DDBJ whole genome shotgun (WGS) entry which is preliminary data.</text>
</comment>
<reference evidence="1 2" key="1">
    <citation type="submission" date="2024-09" db="EMBL/GenBank/DDBJ databases">
        <title>Draft genome sequence of Candidatus Magnetaquicoccaceae bacterium FCR-1.</title>
        <authorList>
            <person name="Shimoshige H."/>
            <person name="Shimamura S."/>
            <person name="Taoka A."/>
            <person name="Kobayashi H."/>
            <person name="Maekawa T."/>
        </authorList>
    </citation>
    <scope>NUCLEOTIDE SEQUENCE [LARGE SCALE GENOMIC DNA]</scope>
    <source>
        <strain evidence="1 2">FCR-1</strain>
    </source>
</reference>
<name>A0ABQ0CCD4_9PROT</name>
<dbReference type="InterPro" id="IPR054687">
    <property type="entry name" value="Two-CW_dom"/>
</dbReference>
<dbReference type="RefSeq" id="WP_420906255.1">
    <property type="nucleotide sequence ID" value="NZ_BAAFGK010000005.1"/>
</dbReference>
<dbReference type="EMBL" id="BAAFGK010000005">
    <property type="protein sequence ID" value="GAB0058534.1"/>
    <property type="molecule type" value="Genomic_DNA"/>
</dbReference>